<evidence type="ECO:0000256" key="1">
    <source>
        <dbReference type="SAM" id="MobiDB-lite"/>
    </source>
</evidence>
<gene>
    <name evidence="2" type="ORF">MUN89_14205</name>
</gene>
<keyword evidence="3" id="KW-1185">Reference proteome</keyword>
<name>A0ABY4EF53_9BACI</name>
<proteinExistence type="predicted"/>
<feature type="region of interest" description="Disordered" evidence="1">
    <location>
        <begin position="1"/>
        <end position="24"/>
    </location>
</feature>
<feature type="compositionally biased region" description="Low complexity" evidence="1">
    <location>
        <begin position="12"/>
        <end position="24"/>
    </location>
</feature>
<evidence type="ECO:0000313" key="3">
    <source>
        <dbReference type="Proteomes" id="UP000831787"/>
    </source>
</evidence>
<accession>A0ABY4EF53</accession>
<sequence>MNRKQPYLQDLSRALSSQSSKGSKISCNEKETAILKEIRSLTEKNNRNNLTRTKAYYEYYLNHPEIKWALLAHLVSRNGGWNMTDLKGEFLSLLLPEKEQHNFFCFLERGNWLIFQDAYPQLLLYEKSLESGRSLFHLLPHLQISSFMKAMWTYFWEEKDENLLSYSLIINEQMYIEKRVIAHKSYQISVLNTMMFKLQDILNLNHLLIPYYSEDKKETKLSGAVLHHFASLEERIEFGKKLYAMIFSTPSKLSRITAWAGDHLHTGSRSDYWPQLFSATAKSRSGSLHGTRISACSLKENAPLIFSPTLSSAWKDTIQEKAERGDWFDDEKVLKFFAPPTEEKAVNIYEAYCGAIEKMERAVYIEKLFLHKDQQRVSNKENSTKKRE</sequence>
<dbReference type="Proteomes" id="UP000831787">
    <property type="component" value="Chromosome"/>
</dbReference>
<reference evidence="2 3" key="1">
    <citation type="submission" date="2022-04" db="EMBL/GenBank/DDBJ databases">
        <title>Halobacillus sp. isolated from saltern.</title>
        <authorList>
            <person name="Won M."/>
            <person name="Lee C.-M."/>
            <person name="Woen H.-Y."/>
            <person name="Kwon S.-W."/>
        </authorList>
    </citation>
    <scope>NUCLEOTIDE SEQUENCE [LARGE SCALE GENOMIC DNA]</scope>
    <source>
        <strain evidence="2 3">SSBR10-3</strain>
    </source>
</reference>
<dbReference type="EMBL" id="CP095073">
    <property type="protein sequence ID" value="UOQ43095.1"/>
    <property type="molecule type" value="Genomic_DNA"/>
</dbReference>
<dbReference type="Pfam" id="PF10720">
    <property type="entry name" value="DUF2515"/>
    <property type="match status" value="1"/>
</dbReference>
<organism evidence="2 3">
    <name type="scientific">Halobacillus salinarum</name>
    <dbReference type="NCBI Taxonomy" id="2932257"/>
    <lineage>
        <taxon>Bacteria</taxon>
        <taxon>Bacillati</taxon>
        <taxon>Bacillota</taxon>
        <taxon>Bacilli</taxon>
        <taxon>Bacillales</taxon>
        <taxon>Bacillaceae</taxon>
        <taxon>Halobacillus</taxon>
    </lineage>
</organism>
<protein>
    <submittedName>
        <fullName evidence="2">DUF2515 domain-containing protein</fullName>
    </submittedName>
</protein>
<dbReference type="RefSeq" id="WP_244708455.1">
    <property type="nucleotide sequence ID" value="NZ_CP095073.1"/>
</dbReference>
<dbReference type="InterPro" id="IPR019658">
    <property type="entry name" value="DUF2515"/>
</dbReference>
<evidence type="ECO:0000313" key="2">
    <source>
        <dbReference type="EMBL" id="UOQ43095.1"/>
    </source>
</evidence>